<sequence>MFDLCDTVSPSPRVSMVSSHNSHFSTSGLMFLWLLAGAHLTMQRRVGSVCPERHCSVGTRFE</sequence>
<evidence type="ECO:0000313" key="2">
    <source>
        <dbReference type="Proteomes" id="UP000007813"/>
    </source>
</evidence>
<accession>J2ZAG1</accession>
<comment type="caution">
    <text evidence="1">The sequence shown here is derived from an EMBL/GenBank/DDBJ whole genome shotgun (WGS) entry which is preliminary data.</text>
</comment>
<dbReference type="AlphaFoldDB" id="J2ZAG1"/>
<organism evidence="1 2">
    <name type="scientific">Halogranum salarium B-1</name>
    <dbReference type="NCBI Taxonomy" id="1210908"/>
    <lineage>
        <taxon>Archaea</taxon>
        <taxon>Methanobacteriati</taxon>
        <taxon>Methanobacteriota</taxon>
        <taxon>Stenosarchaea group</taxon>
        <taxon>Halobacteria</taxon>
        <taxon>Halobacteriales</taxon>
        <taxon>Haloferacaceae</taxon>
    </lineage>
</organism>
<name>J2ZAG1_9EURY</name>
<proteinExistence type="predicted"/>
<reference evidence="1 2" key="1">
    <citation type="journal article" date="2012" name="J. Bacteriol.">
        <title>Draft Genome Sequence of the Extremely Halophilic Archaeon Halogranum salarium B-1T.</title>
        <authorList>
            <person name="Kim K.K."/>
            <person name="Lee K.C."/>
            <person name="Lee J.S."/>
        </authorList>
    </citation>
    <scope>NUCLEOTIDE SEQUENCE [LARGE SCALE GENOMIC DNA]</scope>
    <source>
        <strain evidence="1 2">B-1</strain>
    </source>
</reference>
<dbReference type="EMBL" id="ALJD01000012">
    <property type="protein sequence ID" value="EJN57655.1"/>
    <property type="molecule type" value="Genomic_DNA"/>
</dbReference>
<evidence type="ECO:0000313" key="1">
    <source>
        <dbReference type="EMBL" id="EJN57655.1"/>
    </source>
</evidence>
<gene>
    <name evidence="1" type="ORF">HSB1_40160</name>
</gene>
<dbReference type="Proteomes" id="UP000007813">
    <property type="component" value="Unassembled WGS sequence"/>
</dbReference>
<protein>
    <submittedName>
        <fullName evidence="1">Uncharacterized protein</fullName>
    </submittedName>
</protein>